<reference evidence="2" key="1">
    <citation type="submission" date="2023-01" db="EMBL/GenBank/DDBJ databases">
        <title>Genome assembly of the deep-sea coral Lophelia pertusa.</title>
        <authorList>
            <person name="Herrera S."/>
            <person name="Cordes E."/>
        </authorList>
    </citation>
    <scope>NUCLEOTIDE SEQUENCE</scope>
    <source>
        <strain evidence="2">USNM1676648</strain>
        <tissue evidence="2">Polyp</tissue>
    </source>
</reference>
<organism evidence="2 3">
    <name type="scientific">Desmophyllum pertusum</name>
    <dbReference type="NCBI Taxonomy" id="174260"/>
    <lineage>
        <taxon>Eukaryota</taxon>
        <taxon>Metazoa</taxon>
        <taxon>Cnidaria</taxon>
        <taxon>Anthozoa</taxon>
        <taxon>Hexacorallia</taxon>
        <taxon>Scleractinia</taxon>
        <taxon>Caryophylliina</taxon>
        <taxon>Caryophylliidae</taxon>
        <taxon>Desmophyllum</taxon>
    </lineage>
</organism>
<proteinExistence type="predicted"/>
<gene>
    <name evidence="2" type="ORF">OS493_033156</name>
</gene>
<comment type="caution">
    <text evidence="2">The sequence shown here is derived from an EMBL/GenBank/DDBJ whole genome shotgun (WGS) entry which is preliminary data.</text>
</comment>
<accession>A0A9W9YJ10</accession>
<dbReference type="OrthoDB" id="8068875at2759"/>
<feature type="compositionally biased region" description="Polar residues" evidence="1">
    <location>
        <begin position="17"/>
        <end position="46"/>
    </location>
</feature>
<name>A0A9W9YJ10_9CNID</name>
<sequence length="139" mass="15120">MPASSWNHIVPRPPSAPSNQQDAIAMETSDNQDTQSDASSQANQSEEVPMETEQPYVNSTGAEDNKMEVDEHETGKEKLQVELAVAGPSSAVNAVSKNRCLPQRAALIKAVLSFLKKSIPDPSFSESIRNVMDSSLQRH</sequence>
<evidence type="ECO:0000313" key="3">
    <source>
        <dbReference type="Proteomes" id="UP001163046"/>
    </source>
</evidence>
<evidence type="ECO:0000256" key="1">
    <source>
        <dbReference type="SAM" id="MobiDB-lite"/>
    </source>
</evidence>
<evidence type="ECO:0000313" key="2">
    <source>
        <dbReference type="EMBL" id="KAJ7352890.1"/>
    </source>
</evidence>
<feature type="compositionally biased region" description="Basic and acidic residues" evidence="1">
    <location>
        <begin position="63"/>
        <end position="74"/>
    </location>
</feature>
<feature type="region of interest" description="Disordered" evidence="1">
    <location>
        <begin position="1"/>
        <end position="74"/>
    </location>
</feature>
<dbReference type="AlphaFoldDB" id="A0A9W9YJ10"/>
<protein>
    <submittedName>
        <fullName evidence="2">Uncharacterized protein</fullName>
    </submittedName>
</protein>
<dbReference type="Proteomes" id="UP001163046">
    <property type="component" value="Unassembled WGS sequence"/>
</dbReference>
<keyword evidence="3" id="KW-1185">Reference proteome</keyword>
<dbReference type="EMBL" id="MU827344">
    <property type="protein sequence ID" value="KAJ7352890.1"/>
    <property type="molecule type" value="Genomic_DNA"/>
</dbReference>